<dbReference type="GO" id="GO:0016020">
    <property type="term" value="C:membrane"/>
    <property type="evidence" value="ECO:0007669"/>
    <property type="project" value="UniProtKB-SubCell"/>
</dbReference>
<feature type="transmembrane region" description="Helical" evidence="9">
    <location>
        <begin position="132"/>
        <end position="154"/>
    </location>
</feature>
<reference evidence="10 11" key="1">
    <citation type="journal article" date="2010" name="Nature">
        <title>Genome sequencing and analysis of the model grass Brachypodium distachyon.</title>
        <authorList>
            <consortium name="International Brachypodium Initiative"/>
        </authorList>
    </citation>
    <scope>NUCLEOTIDE SEQUENCE [LARGE SCALE GENOMIC DNA]</scope>
    <source>
        <strain evidence="10">Bd21</strain>
        <strain evidence="11">cv. Bd21</strain>
    </source>
</reference>
<feature type="transmembrane region" description="Helical" evidence="9">
    <location>
        <begin position="67"/>
        <end position="87"/>
    </location>
</feature>
<evidence type="ECO:0000313" key="11">
    <source>
        <dbReference type="EnsemblPlants" id="PNT62824"/>
    </source>
</evidence>
<accession>A0A2K2CLC2</accession>
<keyword evidence="6 8" id="KW-0472">Membrane</keyword>
<dbReference type="EMBL" id="CM000883">
    <property type="protein sequence ID" value="PNT62824.1"/>
    <property type="molecule type" value="Genomic_DNA"/>
</dbReference>
<feature type="transmembrane region" description="Helical" evidence="9">
    <location>
        <begin position="367"/>
        <end position="389"/>
    </location>
</feature>
<evidence type="ECO:0000256" key="9">
    <source>
        <dbReference type="SAM" id="Phobius"/>
    </source>
</evidence>
<dbReference type="GO" id="GO:0005516">
    <property type="term" value="F:calmodulin binding"/>
    <property type="evidence" value="ECO:0007669"/>
    <property type="project" value="UniProtKB-KW"/>
</dbReference>
<dbReference type="Gramene" id="PNT62824">
    <property type="protein sequence ID" value="PNT62824"/>
    <property type="gene ID" value="BRADI_4g08741v3"/>
</dbReference>
<dbReference type="AlphaFoldDB" id="A0A2K2CLC2"/>
<keyword evidence="3 8" id="KW-0812">Transmembrane</keyword>
<comment type="subcellular location">
    <subcellularLocation>
        <location evidence="1 8">Membrane</location>
        <topology evidence="1 8">Multi-pass membrane protein</topology>
    </subcellularLocation>
</comment>
<proteinExistence type="inferred from homology"/>
<sequence>MGGGAAGASNKPLGLEVTPTWAVAAICGVMIGISLTLDAGLHHATKWLRKRRSLALFDALDTMKSELIALGFVSLLLTFLGFFMPFVCVPLGAASTMLPCECTEQLAKHPPPLNSCRQGMVPLVPPEALHQLHLFLFYLALLHVAFKLLTLYLARAKISKWKEWEKEARSASNDLLHQPSNLRLSHQTTFVMRLTKNWSKSTVLLYIVSFFRQFFNSVEMTDYVQLRHGFMTAHLSPGTNFDFGAKIQKSLSADLKAISSCSSSPLWASALVMLLINVRGWDGMFWLSILRVVVIFLVGTELQTIITARIDMDKLSDEHFWFRKPRLLLHLIILASFQNAFQISHFLWISVYFGLMSCFHQGHLGKVVAGVCLSGLLQFICSYITMPLYGLASQIKRTVLDVERGQEDGADAKTATSTANVIETIIGPVEKVPIIPALRRCKSAGYASEGLIV</sequence>
<dbReference type="Pfam" id="PF03094">
    <property type="entry name" value="Mlo"/>
    <property type="match status" value="2"/>
</dbReference>
<dbReference type="GO" id="GO:0006952">
    <property type="term" value="P:defense response"/>
    <property type="evidence" value="ECO:0007669"/>
    <property type="project" value="UniProtKB-KW"/>
</dbReference>
<evidence type="ECO:0000256" key="4">
    <source>
        <dbReference type="ARBA" id="ARBA00022821"/>
    </source>
</evidence>
<dbReference type="RefSeq" id="XP_010238961.2">
    <property type="nucleotide sequence ID" value="XM_010240659.3"/>
</dbReference>
<protein>
    <recommendedName>
        <fullName evidence="8">MLO-like protein</fullName>
    </recommendedName>
</protein>
<dbReference type="PANTHER" id="PTHR31942:SF49">
    <property type="entry name" value="MLO-LIKE PROTEIN 8"/>
    <property type="match status" value="1"/>
</dbReference>
<dbReference type="InterPro" id="IPR004326">
    <property type="entry name" value="Mlo"/>
</dbReference>
<evidence type="ECO:0000313" key="12">
    <source>
        <dbReference type="Proteomes" id="UP000008810"/>
    </source>
</evidence>
<keyword evidence="8" id="KW-0112">Calmodulin-binding</keyword>
<evidence type="ECO:0000256" key="7">
    <source>
        <dbReference type="ARBA" id="ARBA00023265"/>
    </source>
</evidence>
<dbReference type="GeneID" id="104584877"/>
<evidence type="ECO:0000256" key="3">
    <source>
        <dbReference type="ARBA" id="ARBA00022692"/>
    </source>
</evidence>
<feature type="transmembrane region" description="Helical" evidence="9">
    <location>
        <begin position="257"/>
        <end position="278"/>
    </location>
</feature>
<keyword evidence="12" id="KW-1185">Reference proteome</keyword>
<organism evidence="10">
    <name type="scientific">Brachypodium distachyon</name>
    <name type="common">Purple false brome</name>
    <name type="synonym">Trachynia distachya</name>
    <dbReference type="NCBI Taxonomy" id="15368"/>
    <lineage>
        <taxon>Eukaryota</taxon>
        <taxon>Viridiplantae</taxon>
        <taxon>Streptophyta</taxon>
        <taxon>Embryophyta</taxon>
        <taxon>Tracheophyta</taxon>
        <taxon>Spermatophyta</taxon>
        <taxon>Magnoliopsida</taxon>
        <taxon>Liliopsida</taxon>
        <taxon>Poales</taxon>
        <taxon>Poaceae</taxon>
        <taxon>BOP clade</taxon>
        <taxon>Pooideae</taxon>
        <taxon>Stipodae</taxon>
        <taxon>Brachypodieae</taxon>
        <taxon>Brachypodium</taxon>
    </lineage>
</organism>
<feature type="transmembrane region" description="Helical" evidence="9">
    <location>
        <begin position="284"/>
        <end position="306"/>
    </location>
</feature>
<evidence type="ECO:0000256" key="8">
    <source>
        <dbReference type="RuleBase" id="RU280816"/>
    </source>
</evidence>
<evidence type="ECO:0000256" key="2">
    <source>
        <dbReference type="ARBA" id="ARBA00006574"/>
    </source>
</evidence>
<dbReference type="STRING" id="15368.A0A2K2CLC2"/>
<keyword evidence="5 8" id="KW-1133">Transmembrane helix</keyword>
<comment type="domain">
    <text evidence="8">The C-terminus contains a calmodulin-binding domain, which binds calmodulin in a calcium-dependent fashion.</text>
</comment>
<keyword evidence="4 8" id="KW-0611">Plant defense</keyword>
<reference evidence="11" key="3">
    <citation type="submission" date="2018-08" db="UniProtKB">
        <authorList>
            <consortium name="EnsemblPlants"/>
        </authorList>
    </citation>
    <scope>IDENTIFICATION</scope>
    <source>
        <strain evidence="11">cv. Bd21</strain>
    </source>
</reference>
<keyword evidence="7 8" id="KW-0568">Pathogenesis-related protein</keyword>
<dbReference type="EnsemblPlants" id="PNT62824">
    <property type="protein sequence ID" value="PNT62824"/>
    <property type="gene ID" value="BRADI_4g08741v3"/>
</dbReference>
<feature type="transmembrane region" description="Helical" evidence="9">
    <location>
        <begin position="327"/>
        <end position="355"/>
    </location>
</feature>
<reference evidence="10" key="2">
    <citation type="submission" date="2017-06" db="EMBL/GenBank/DDBJ databases">
        <title>WGS assembly of Brachypodium distachyon.</title>
        <authorList>
            <consortium name="The International Brachypodium Initiative"/>
            <person name="Lucas S."/>
            <person name="Harmon-Smith M."/>
            <person name="Lail K."/>
            <person name="Tice H."/>
            <person name="Grimwood J."/>
            <person name="Bruce D."/>
            <person name="Barry K."/>
            <person name="Shu S."/>
            <person name="Lindquist E."/>
            <person name="Wang M."/>
            <person name="Pitluck S."/>
            <person name="Vogel J.P."/>
            <person name="Garvin D.F."/>
            <person name="Mockler T.C."/>
            <person name="Schmutz J."/>
            <person name="Rokhsar D."/>
            <person name="Bevan M.W."/>
        </authorList>
    </citation>
    <scope>NUCLEOTIDE SEQUENCE</scope>
    <source>
        <strain evidence="10">Bd21</strain>
    </source>
</reference>
<dbReference type="PANTHER" id="PTHR31942">
    <property type="entry name" value="MLO-LIKE PROTEIN 1"/>
    <property type="match status" value="1"/>
</dbReference>
<dbReference type="Proteomes" id="UP000008810">
    <property type="component" value="Chromosome 4"/>
</dbReference>
<evidence type="ECO:0000256" key="5">
    <source>
        <dbReference type="ARBA" id="ARBA00022989"/>
    </source>
</evidence>
<comment type="function">
    <text evidence="8">May be involved in modulation of pathogen defense and leaf cell death.</text>
</comment>
<name>A0A2K2CLC2_BRADI</name>
<dbReference type="OrthoDB" id="1388414at2759"/>
<gene>
    <name evidence="11" type="primary">LOC104584877</name>
    <name evidence="8" type="synonym">MLO</name>
    <name evidence="10" type="ORF">BRADI_4g08741v3</name>
</gene>
<feature type="transmembrane region" description="Helical" evidence="9">
    <location>
        <begin position="20"/>
        <end position="41"/>
    </location>
</feature>
<evidence type="ECO:0000256" key="1">
    <source>
        <dbReference type="ARBA" id="ARBA00004141"/>
    </source>
</evidence>
<evidence type="ECO:0000313" key="10">
    <source>
        <dbReference type="EMBL" id="PNT62824.1"/>
    </source>
</evidence>
<evidence type="ECO:0000256" key="6">
    <source>
        <dbReference type="ARBA" id="ARBA00023136"/>
    </source>
</evidence>
<comment type="similarity">
    <text evidence="2 8">Belongs to the MLO family.</text>
</comment>